<comment type="function">
    <text evidence="1">Multidrug efflux pump.</text>
</comment>
<proteinExistence type="inferred from homology"/>
<keyword evidence="15" id="KW-1185">Reference proteome</keyword>
<dbReference type="InterPro" id="IPR002528">
    <property type="entry name" value="MATE_fam"/>
</dbReference>
<evidence type="ECO:0000256" key="7">
    <source>
        <dbReference type="ARBA" id="ARBA00022475"/>
    </source>
</evidence>
<evidence type="ECO:0000256" key="13">
    <source>
        <dbReference type="SAM" id="Phobius"/>
    </source>
</evidence>
<feature type="transmembrane region" description="Helical" evidence="13">
    <location>
        <begin position="323"/>
        <end position="340"/>
    </location>
</feature>
<dbReference type="PANTHER" id="PTHR43298:SF2">
    <property type="entry name" value="FMN_FAD EXPORTER YEEO-RELATED"/>
    <property type="match status" value="1"/>
</dbReference>
<comment type="caution">
    <text evidence="14">The sequence shown here is derived from an EMBL/GenBank/DDBJ whole genome shotgun (WGS) entry which is preliminary data.</text>
</comment>
<evidence type="ECO:0000256" key="9">
    <source>
        <dbReference type="ARBA" id="ARBA00022989"/>
    </source>
</evidence>
<feature type="transmembrane region" description="Helical" evidence="13">
    <location>
        <begin position="98"/>
        <end position="120"/>
    </location>
</feature>
<keyword evidence="8 13" id="KW-0812">Transmembrane</keyword>
<dbReference type="STRING" id="500635.MITSMUL_04711"/>
<evidence type="ECO:0000256" key="10">
    <source>
        <dbReference type="ARBA" id="ARBA00023065"/>
    </source>
</evidence>
<reference evidence="14" key="1">
    <citation type="submission" date="2009-09" db="EMBL/GenBank/DDBJ databases">
        <authorList>
            <person name="Weinstock G."/>
            <person name="Sodergren E."/>
            <person name="Clifton S."/>
            <person name="Fulton L."/>
            <person name="Fulton B."/>
            <person name="Courtney L."/>
            <person name="Fronick C."/>
            <person name="Harrison M."/>
            <person name="Strong C."/>
            <person name="Farmer C."/>
            <person name="Delahaunty K."/>
            <person name="Markovic C."/>
            <person name="Hall O."/>
            <person name="Minx P."/>
            <person name="Tomlinson C."/>
            <person name="Mitreva M."/>
            <person name="Nelson J."/>
            <person name="Hou S."/>
            <person name="Wollam A."/>
            <person name="Pepin K.H."/>
            <person name="Johnson M."/>
            <person name="Bhonagiri V."/>
            <person name="Nash W.E."/>
            <person name="Warren W."/>
            <person name="Chinwalla A."/>
            <person name="Mardis E.R."/>
            <person name="Wilson R.K."/>
        </authorList>
    </citation>
    <scope>NUCLEOTIDE SEQUENCE [LARGE SCALE GENOMIC DNA]</scope>
    <source>
        <strain evidence="14">DSM 20544</strain>
    </source>
</reference>
<evidence type="ECO:0000256" key="12">
    <source>
        <dbReference type="ARBA" id="ARBA00031636"/>
    </source>
</evidence>
<feature type="transmembrane region" description="Helical" evidence="13">
    <location>
        <begin position="421"/>
        <end position="440"/>
    </location>
</feature>
<keyword evidence="5" id="KW-0813">Transport</keyword>
<dbReference type="eggNOG" id="COG0534">
    <property type="taxonomic scope" value="Bacteria"/>
</dbReference>
<comment type="similarity">
    <text evidence="3">Belongs to the multi antimicrobial extrusion (MATE) (TC 2.A.66.1) family.</text>
</comment>
<dbReference type="GO" id="GO:0006811">
    <property type="term" value="P:monoatomic ion transport"/>
    <property type="evidence" value="ECO:0007669"/>
    <property type="project" value="UniProtKB-KW"/>
</dbReference>
<feature type="transmembrane region" description="Helical" evidence="13">
    <location>
        <begin position="261"/>
        <end position="283"/>
    </location>
</feature>
<dbReference type="EMBL" id="ABWK02000017">
    <property type="protein sequence ID" value="EEX68645.1"/>
    <property type="molecule type" value="Genomic_DNA"/>
</dbReference>
<evidence type="ECO:0000256" key="5">
    <source>
        <dbReference type="ARBA" id="ARBA00022448"/>
    </source>
</evidence>
<evidence type="ECO:0000256" key="6">
    <source>
        <dbReference type="ARBA" id="ARBA00022449"/>
    </source>
</evidence>
<dbReference type="InterPro" id="IPR050222">
    <property type="entry name" value="MATE_MdtK"/>
</dbReference>
<feature type="transmembrane region" description="Helical" evidence="13">
    <location>
        <begin position="165"/>
        <end position="185"/>
    </location>
</feature>
<accession>C9KNM1</accession>
<keyword evidence="7" id="KW-1003">Cell membrane</keyword>
<dbReference type="Proteomes" id="UP000003671">
    <property type="component" value="Unassembled WGS sequence"/>
</dbReference>
<sequence>MSSPAKHMQYKQKARRFFSVLLPIFVTQVALTATGFFDTVMSGHVSEQDLAGVAVGSNLFMPFFGSFLGIISVLTPTIAQLHGAGRQERIGFVVRQGFYWSLGLAGAFLLLGILFVPTILEFLALEPKVERVAAGYLAAIAFGIVPIFLAGVLRNLIDAHGYTRLTMVITLVTVPINVIANYIFMYGTLGIPAFGGIGAGIGSAIAFSLNLLFNAIVVVTVEPFRSYHIFRSLPRPDLAEWKRSLSLGIPIGSTMFCEQSIFSAVGLFMTVYGTTVVAAHQAAMNFTTLVYMIPLSASMTLTILVGFEIGARRSEEAAAYIRLGRLLTFVFEGSLAILLVQFRETIAALYTSSPDVQELLVVFLVFAVFLQLADSIDAPLQGALRGYKDVHVTFLLAVISYWVIGLPAGWLIANYTSVGPYGYWCGLIIGIAFGAIFLSLRLRAVQKRYQGA</sequence>
<evidence type="ECO:0000313" key="14">
    <source>
        <dbReference type="EMBL" id="EEX68645.1"/>
    </source>
</evidence>
<comment type="subcellular location">
    <subcellularLocation>
        <location evidence="2">Cell membrane</location>
        <topology evidence="2">Multi-pass membrane protein</topology>
    </subcellularLocation>
</comment>
<keyword evidence="11 13" id="KW-0472">Membrane</keyword>
<dbReference type="GO" id="GO:0005886">
    <property type="term" value="C:plasma membrane"/>
    <property type="evidence" value="ECO:0007669"/>
    <property type="project" value="UniProtKB-SubCell"/>
</dbReference>
<dbReference type="GO" id="GO:0042910">
    <property type="term" value="F:xenobiotic transmembrane transporter activity"/>
    <property type="evidence" value="ECO:0007669"/>
    <property type="project" value="InterPro"/>
</dbReference>
<dbReference type="PATRIC" id="fig|500635.8.peg.1421"/>
<feature type="transmembrane region" description="Helical" evidence="13">
    <location>
        <begin position="289"/>
        <end position="311"/>
    </location>
</feature>
<evidence type="ECO:0000256" key="11">
    <source>
        <dbReference type="ARBA" id="ARBA00023136"/>
    </source>
</evidence>
<dbReference type="Pfam" id="PF01554">
    <property type="entry name" value="MatE"/>
    <property type="match status" value="2"/>
</dbReference>
<dbReference type="NCBIfam" id="TIGR00797">
    <property type="entry name" value="matE"/>
    <property type="match status" value="1"/>
</dbReference>
<name>C9KNM1_9FIRM</name>
<dbReference type="CDD" id="cd13131">
    <property type="entry name" value="MATE_NorM_like"/>
    <property type="match status" value="1"/>
</dbReference>
<evidence type="ECO:0000256" key="2">
    <source>
        <dbReference type="ARBA" id="ARBA00004651"/>
    </source>
</evidence>
<dbReference type="HOGENOM" id="CLU_012893_6_0_9"/>
<dbReference type="RefSeq" id="WP_005841509.1">
    <property type="nucleotide sequence ID" value="NZ_GG697142.2"/>
</dbReference>
<evidence type="ECO:0000256" key="8">
    <source>
        <dbReference type="ARBA" id="ARBA00022692"/>
    </source>
</evidence>
<keyword evidence="9 13" id="KW-1133">Transmembrane helix</keyword>
<feature type="transmembrane region" description="Helical" evidence="13">
    <location>
        <begin position="132"/>
        <end position="153"/>
    </location>
</feature>
<dbReference type="GO" id="GO:0015297">
    <property type="term" value="F:antiporter activity"/>
    <property type="evidence" value="ECO:0007669"/>
    <property type="project" value="UniProtKB-KW"/>
</dbReference>
<dbReference type="InterPro" id="IPR048279">
    <property type="entry name" value="MdtK-like"/>
</dbReference>
<dbReference type="AlphaFoldDB" id="C9KNM1"/>
<evidence type="ECO:0000256" key="1">
    <source>
        <dbReference type="ARBA" id="ARBA00003408"/>
    </source>
</evidence>
<feature type="transmembrane region" description="Helical" evidence="13">
    <location>
        <begin position="392"/>
        <end position="415"/>
    </location>
</feature>
<organism evidence="14 15">
    <name type="scientific">Mitsuokella multacida DSM 20544</name>
    <dbReference type="NCBI Taxonomy" id="500635"/>
    <lineage>
        <taxon>Bacteria</taxon>
        <taxon>Bacillati</taxon>
        <taxon>Bacillota</taxon>
        <taxon>Negativicutes</taxon>
        <taxon>Selenomonadales</taxon>
        <taxon>Selenomonadaceae</taxon>
        <taxon>Mitsuokella</taxon>
    </lineage>
</organism>
<evidence type="ECO:0000256" key="3">
    <source>
        <dbReference type="ARBA" id="ARBA00010199"/>
    </source>
</evidence>
<dbReference type="PIRSF" id="PIRSF006603">
    <property type="entry name" value="DinF"/>
    <property type="match status" value="1"/>
</dbReference>
<gene>
    <name evidence="14" type="ORF">MITSMUL_04711</name>
</gene>
<feature type="transmembrane region" description="Helical" evidence="13">
    <location>
        <begin position="59"/>
        <end position="78"/>
    </location>
</feature>
<dbReference type="PANTHER" id="PTHR43298">
    <property type="entry name" value="MULTIDRUG RESISTANCE PROTEIN NORM-RELATED"/>
    <property type="match status" value="1"/>
</dbReference>
<protein>
    <recommendedName>
        <fullName evidence="4">Probable multidrug resistance protein NorM</fullName>
    </recommendedName>
    <alternativeName>
        <fullName evidence="12">Multidrug-efflux transporter</fullName>
    </alternativeName>
</protein>
<evidence type="ECO:0000313" key="15">
    <source>
        <dbReference type="Proteomes" id="UP000003671"/>
    </source>
</evidence>
<evidence type="ECO:0000256" key="4">
    <source>
        <dbReference type="ARBA" id="ARBA00020268"/>
    </source>
</evidence>
<feature type="transmembrane region" description="Helical" evidence="13">
    <location>
        <begin position="360"/>
        <end position="380"/>
    </location>
</feature>
<dbReference type="GeneID" id="93481708"/>
<feature type="transmembrane region" description="Helical" evidence="13">
    <location>
        <begin position="197"/>
        <end position="221"/>
    </location>
</feature>
<keyword evidence="6" id="KW-0050">Antiport</keyword>
<keyword evidence="10" id="KW-0406">Ion transport</keyword>